<dbReference type="PROSITE" id="PS00843">
    <property type="entry name" value="DALA_DALA_LIGASE_1"/>
    <property type="match status" value="1"/>
</dbReference>
<dbReference type="InterPro" id="IPR000291">
    <property type="entry name" value="D-Ala_lig_Van_CS"/>
</dbReference>
<keyword evidence="6" id="KW-0067">ATP-binding</keyword>
<evidence type="ECO:0000256" key="9">
    <source>
        <dbReference type="ARBA" id="ARBA00022984"/>
    </source>
</evidence>
<dbReference type="Proteomes" id="UP001281024">
    <property type="component" value="Unassembled WGS sequence"/>
</dbReference>
<dbReference type="InterPro" id="IPR013815">
    <property type="entry name" value="ATP_grasp_subdomain_1"/>
</dbReference>
<dbReference type="SUPFAM" id="SSF56059">
    <property type="entry name" value="Glutathione synthetase ATP-binding domain-like"/>
    <property type="match status" value="1"/>
</dbReference>
<keyword evidence="3 12" id="KW-0436">Ligase</keyword>
<dbReference type="GO" id="GO:0008360">
    <property type="term" value="P:regulation of cell shape"/>
    <property type="evidence" value="ECO:0007669"/>
    <property type="project" value="UniProtKB-KW"/>
</dbReference>
<dbReference type="Gene3D" id="3.40.50.20">
    <property type="match status" value="1"/>
</dbReference>
<gene>
    <name evidence="12" type="primary">ddl</name>
    <name evidence="15" type="ORF">GA838_08305</name>
</gene>
<evidence type="ECO:0000256" key="5">
    <source>
        <dbReference type="ARBA" id="ARBA00022741"/>
    </source>
</evidence>
<sequence length="377" mass="42017">MAEKIRVGLFFGGNSSEHDVSKRSAKNYYDALDSEKYQIFPVLISKKGIMIDSKTSKRVLFGEDEDELLAGLPNKNADIFGPIDSIRNLKLDVLFPSVHGNLGEDGTLAGLFRLMNIPYVGSGLRAHAISFDKVITKELMTVNGIRNTKYIVIFQNDKDKPDWDSVSKQLGEVVFVKAANQGSSVGVSRVANAEEYENALRDSFQYDEKLLVEKAVESPTELEIGLLGNDHVITSPIGAHWAPGQDHGSGWFDYKNKFVDNSKMKYQIPAKISSAKSKELESMAVKAYKVLGIKGFARIDFLMSKDGEIFLSEPNTLPGNTNMSLFPILFEAAGMNRSQQAEKLIQLAFEEFKREQNISYSFKELGSEKLGQFDIKK</sequence>
<keyword evidence="12" id="KW-0963">Cytoplasm</keyword>
<dbReference type="SUPFAM" id="SSF52440">
    <property type="entry name" value="PreATP-grasp domain"/>
    <property type="match status" value="1"/>
</dbReference>
<comment type="function">
    <text evidence="12">Cell wall formation.</text>
</comment>
<protein>
    <recommendedName>
        <fullName evidence="12">D-alanine--D-alanine ligase</fullName>
        <ecNumber evidence="12">6.3.2.4</ecNumber>
    </recommendedName>
    <alternativeName>
        <fullName evidence="12">D-Ala-D-Ala ligase</fullName>
    </alternativeName>
    <alternativeName>
        <fullName evidence="12">D-alanylalanine synthetase</fullName>
    </alternativeName>
</protein>
<dbReference type="InterPro" id="IPR016185">
    <property type="entry name" value="PreATP-grasp_dom_sf"/>
</dbReference>
<organism evidence="15 16">
    <name type="scientific">Oenococcus oeni</name>
    <name type="common">Leuconostoc oenos</name>
    <dbReference type="NCBI Taxonomy" id="1247"/>
    <lineage>
        <taxon>Bacteria</taxon>
        <taxon>Bacillati</taxon>
        <taxon>Bacillota</taxon>
        <taxon>Bacilli</taxon>
        <taxon>Lactobacillales</taxon>
        <taxon>Lactobacillaceae</taxon>
        <taxon>Oenococcus</taxon>
    </lineage>
</organism>
<dbReference type="Pfam" id="PF01820">
    <property type="entry name" value="Dala_Dala_lig_N"/>
    <property type="match status" value="1"/>
</dbReference>
<keyword evidence="8 12" id="KW-0133">Cell shape</keyword>
<dbReference type="NCBIfam" id="TIGR01205">
    <property type="entry name" value="D_ala_D_alaTIGR"/>
    <property type="match status" value="1"/>
</dbReference>
<dbReference type="HAMAP" id="MF_00047">
    <property type="entry name" value="Dala_Dala_lig"/>
    <property type="match status" value="1"/>
</dbReference>
<dbReference type="InterPro" id="IPR011095">
    <property type="entry name" value="Dala_Dala_lig_C"/>
</dbReference>
<dbReference type="Gene3D" id="3.30.1490.20">
    <property type="entry name" value="ATP-grasp fold, A domain"/>
    <property type="match status" value="1"/>
</dbReference>
<dbReference type="NCBIfam" id="NF002528">
    <property type="entry name" value="PRK01966.1-4"/>
    <property type="match status" value="1"/>
</dbReference>
<dbReference type="GO" id="GO:0071555">
    <property type="term" value="P:cell wall organization"/>
    <property type="evidence" value="ECO:0007669"/>
    <property type="project" value="UniProtKB-KW"/>
</dbReference>
<evidence type="ECO:0000256" key="6">
    <source>
        <dbReference type="ARBA" id="ARBA00022840"/>
    </source>
</evidence>
<feature type="active site" evidence="13">
    <location>
        <position position="183"/>
    </location>
</feature>
<evidence type="ECO:0000256" key="8">
    <source>
        <dbReference type="ARBA" id="ARBA00022960"/>
    </source>
</evidence>
<dbReference type="PIRSF" id="PIRSF039102">
    <property type="entry name" value="Ddl/VanB"/>
    <property type="match status" value="1"/>
</dbReference>
<keyword evidence="4 14" id="KW-0479">Metal-binding</keyword>
<evidence type="ECO:0000256" key="4">
    <source>
        <dbReference type="ARBA" id="ARBA00022723"/>
    </source>
</evidence>
<evidence type="ECO:0000256" key="3">
    <source>
        <dbReference type="ARBA" id="ARBA00022598"/>
    </source>
</evidence>
<evidence type="ECO:0000256" key="7">
    <source>
        <dbReference type="ARBA" id="ARBA00022842"/>
    </source>
</evidence>
<comment type="subcellular location">
    <subcellularLocation>
        <location evidence="12">Cytoplasm</location>
    </subcellularLocation>
</comment>
<dbReference type="AlphaFoldDB" id="A0A483BA48"/>
<evidence type="ECO:0000313" key="15">
    <source>
        <dbReference type="EMBL" id="MDV7715732.1"/>
    </source>
</evidence>
<keyword evidence="10 14" id="KW-0464">Manganese</keyword>
<comment type="cofactor">
    <cofactor evidence="1">
        <name>Mn(2+)</name>
        <dbReference type="ChEBI" id="CHEBI:29035"/>
    </cofactor>
</comment>
<evidence type="ECO:0000256" key="10">
    <source>
        <dbReference type="ARBA" id="ARBA00023211"/>
    </source>
</evidence>
<feature type="binding site" evidence="14">
    <location>
        <position position="313"/>
    </location>
    <ligand>
        <name>Mg(2+)</name>
        <dbReference type="ChEBI" id="CHEBI:18420"/>
        <label>1</label>
    </ligand>
</feature>
<comment type="similarity">
    <text evidence="2 12">Belongs to the D-alanine--D-alanine ligase family.</text>
</comment>
<dbReference type="GO" id="GO:0005524">
    <property type="term" value="F:ATP binding"/>
    <property type="evidence" value="ECO:0007669"/>
    <property type="project" value="UniProtKB-UniRule"/>
</dbReference>
<dbReference type="PANTHER" id="PTHR23132:SF25">
    <property type="entry name" value="D-ALANINE--D-ALANINE LIGASE A"/>
    <property type="match status" value="1"/>
</dbReference>
<dbReference type="RefSeq" id="WP_186421788.1">
    <property type="nucleotide sequence ID" value="NZ_ULFV01000025.1"/>
</dbReference>
<dbReference type="Pfam" id="PF07478">
    <property type="entry name" value="Dala_Dala_lig_C"/>
    <property type="match status" value="1"/>
</dbReference>
<feature type="active site" evidence="13">
    <location>
        <position position="17"/>
    </location>
</feature>
<evidence type="ECO:0000256" key="11">
    <source>
        <dbReference type="ARBA" id="ARBA00023316"/>
    </source>
</evidence>
<evidence type="ECO:0000256" key="2">
    <source>
        <dbReference type="ARBA" id="ARBA00010871"/>
    </source>
</evidence>
<feature type="binding site" evidence="14">
    <location>
        <position position="315"/>
    </location>
    <ligand>
        <name>Mg(2+)</name>
        <dbReference type="ChEBI" id="CHEBI:18420"/>
        <label>2</label>
    </ligand>
</feature>
<comment type="catalytic activity">
    <reaction evidence="12">
        <text>2 D-alanine + ATP = D-alanyl-D-alanine + ADP + phosphate + H(+)</text>
        <dbReference type="Rhea" id="RHEA:11224"/>
        <dbReference type="ChEBI" id="CHEBI:15378"/>
        <dbReference type="ChEBI" id="CHEBI:30616"/>
        <dbReference type="ChEBI" id="CHEBI:43474"/>
        <dbReference type="ChEBI" id="CHEBI:57416"/>
        <dbReference type="ChEBI" id="CHEBI:57822"/>
        <dbReference type="ChEBI" id="CHEBI:456216"/>
        <dbReference type="EC" id="6.3.2.4"/>
    </reaction>
</comment>
<keyword evidence="5" id="KW-0547">Nucleotide-binding</keyword>
<dbReference type="GO" id="GO:0008716">
    <property type="term" value="F:D-alanine-D-alanine ligase activity"/>
    <property type="evidence" value="ECO:0007669"/>
    <property type="project" value="UniProtKB-UniRule"/>
</dbReference>
<dbReference type="EMBL" id="WERV01000007">
    <property type="protein sequence ID" value="MDV7715732.1"/>
    <property type="molecule type" value="Genomic_DNA"/>
</dbReference>
<dbReference type="Gene3D" id="3.30.470.20">
    <property type="entry name" value="ATP-grasp fold, B domain"/>
    <property type="match status" value="1"/>
</dbReference>
<dbReference type="InterPro" id="IPR011761">
    <property type="entry name" value="ATP-grasp"/>
</dbReference>
<dbReference type="EC" id="6.3.2.4" evidence="12"/>
<dbReference type="GO" id="GO:0046872">
    <property type="term" value="F:metal ion binding"/>
    <property type="evidence" value="ECO:0007669"/>
    <property type="project" value="UniProtKB-KW"/>
</dbReference>
<accession>A0A483BA48</accession>
<evidence type="ECO:0000256" key="1">
    <source>
        <dbReference type="ARBA" id="ARBA00001936"/>
    </source>
</evidence>
<proteinExistence type="inferred from homology"/>
<evidence type="ECO:0000256" key="12">
    <source>
        <dbReference type="HAMAP-Rule" id="MF_00047"/>
    </source>
</evidence>
<dbReference type="PROSITE" id="PS50975">
    <property type="entry name" value="ATP_GRASP"/>
    <property type="match status" value="1"/>
</dbReference>
<evidence type="ECO:0000256" key="13">
    <source>
        <dbReference type="PIRSR" id="PIRSR039102-1"/>
    </source>
</evidence>
<dbReference type="GO" id="GO:0005829">
    <property type="term" value="C:cytosol"/>
    <property type="evidence" value="ECO:0007669"/>
    <property type="project" value="TreeGrafter"/>
</dbReference>
<feature type="binding site" evidence="14">
    <location>
        <position position="300"/>
    </location>
    <ligand>
        <name>Mg(2+)</name>
        <dbReference type="ChEBI" id="CHEBI:18420"/>
        <label>1</label>
    </ligand>
</feature>
<keyword evidence="11 12" id="KW-0961">Cell wall biogenesis/degradation</keyword>
<feature type="binding site" evidence="14">
    <location>
        <position position="313"/>
    </location>
    <ligand>
        <name>Mg(2+)</name>
        <dbReference type="ChEBI" id="CHEBI:18420"/>
        <label>2</label>
    </ligand>
</feature>
<evidence type="ECO:0000256" key="14">
    <source>
        <dbReference type="PIRSR" id="PIRSR039102-3"/>
    </source>
</evidence>
<evidence type="ECO:0000313" key="16">
    <source>
        <dbReference type="Proteomes" id="UP001281024"/>
    </source>
</evidence>
<keyword evidence="9 12" id="KW-0573">Peptidoglycan synthesis</keyword>
<feature type="active site" evidence="13">
    <location>
        <position position="324"/>
    </location>
</feature>
<name>A0A483BA48_OENOE</name>
<dbReference type="GO" id="GO:0009252">
    <property type="term" value="P:peptidoglycan biosynthetic process"/>
    <property type="evidence" value="ECO:0007669"/>
    <property type="project" value="UniProtKB-UniRule"/>
</dbReference>
<comment type="caution">
    <text evidence="15">The sequence shown here is derived from an EMBL/GenBank/DDBJ whole genome shotgun (WGS) entry which is preliminary data.</text>
</comment>
<dbReference type="PANTHER" id="PTHR23132">
    <property type="entry name" value="D-ALANINE--D-ALANINE LIGASE"/>
    <property type="match status" value="1"/>
</dbReference>
<keyword evidence="7 14" id="KW-0460">Magnesium</keyword>
<dbReference type="InterPro" id="IPR005905">
    <property type="entry name" value="D_ala_D_ala"/>
</dbReference>
<dbReference type="InterPro" id="IPR011127">
    <property type="entry name" value="Dala_Dala_lig_N"/>
</dbReference>
<dbReference type="PROSITE" id="PS00844">
    <property type="entry name" value="DALA_DALA_LIGASE_2"/>
    <property type="match status" value="1"/>
</dbReference>
<comment type="pathway">
    <text evidence="12">Cell wall biogenesis; peptidoglycan biosynthesis.</text>
</comment>
<reference evidence="15" key="1">
    <citation type="submission" date="2019-10" db="EMBL/GenBank/DDBJ databases">
        <title>Malate fermentation in French cider.</title>
        <authorList>
            <person name="Cousin F.J."/>
            <person name="Medina Fernandez S."/>
            <person name="Misery B."/>
            <person name="Laplace J.-M."/>
            <person name="Cretenet M."/>
        </authorList>
    </citation>
    <scope>NUCLEOTIDE SEQUENCE</scope>
    <source>
        <strain evidence="15">UCMA15129</strain>
    </source>
</reference>
<comment type="cofactor">
    <cofactor evidence="14">
        <name>Mg(2+)</name>
        <dbReference type="ChEBI" id="CHEBI:18420"/>
    </cofactor>
    <cofactor evidence="14">
        <name>Mn(2+)</name>
        <dbReference type="ChEBI" id="CHEBI:29035"/>
    </cofactor>
    <text evidence="14">Binds 2 magnesium or manganese ions per subunit.</text>
</comment>